<accession>A0ABY8QTS6</accession>
<keyword evidence="3" id="KW-1185">Reference proteome</keyword>
<dbReference type="Proteomes" id="UP001209083">
    <property type="component" value="Chromosome"/>
</dbReference>
<gene>
    <name evidence="2" type="ORF">LWF01_17025</name>
</gene>
<reference evidence="2 3" key="1">
    <citation type="submission" date="2023-05" db="EMBL/GenBank/DDBJ databases">
        <title>Lithophilousrod everest ZFBP1038 complete genpme.</title>
        <authorList>
            <person name="Tian M."/>
        </authorList>
    </citation>
    <scope>NUCLEOTIDE SEQUENCE [LARGE SCALE GENOMIC DNA]</scope>
    <source>
        <strain evidence="2 3">ZFBP1038</strain>
    </source>
</reference>
<evidence type="ECO:0000256" key="1">
    <source>
        <dbReference type="SAM" id="Phobius"/>
    </source>
</evidence>
<feature type="transmembrane region" description="Helical" evidence="1">
    <location>
        <begin position="21"/>
        <end position="40"/>
    </location>
</feature>
<organism evidence="2 3">
    <name type="scientific">Saxibacter everestensis</name>
    <dbReference type="NCBI Taxonomy" id="2909229"/>
    <lineage>
        <taxon>Bacteria</taxon>
        <taxon>Bacillati</taxon>
        <taxon>Actinomycetota</taxon>
        <taxon>Actinomycetes</taxon>
        <taxon>Micrococcales</taxon>
        <taxon>Brevibacteriaceae</taxon>
        <taxon>Saxibacter</taxon>
    </lineage>
</organism>
<evidence type="ECO:0000313" key="2">
    <source>
        <dbReference type="EMBL" id="WGW11774.1"/>
    </source>
</evidence>
<keyword evidence="1" id="KW-1133">Transmembrane helix</keyword>
<keyword evidence="1" id="KW-0812">Transmembrane</keyword>
<keyword evidence="1" id="KW-0472">Membrane</keyword>
<dbReference type="RefSeq" id="WP_349638565.1">
    <property type="nucleotide sequence ID" value="NZ_CP090958.1"/>
</dbReference>
<dbReference type="EMBL" id="CP090958">
    <property type="protein sequence ID" value="WGW11774.1"/>
    <property type="molecule type" value="Genomic_DNA"/>
</dbReference>
<proteinExistence type="predicted"/>
<feature type="transmembrane region" description="Helical" evidence="1">
    <location>
        <begin position="46"/>
        <end position="64"/>
    </location>
</feature>
<sequence>MTESDRAQPRLKDVPSSFAQWAGLVLGIIAFCVGVWLLILGDMAPGWILVIVAFIFAVGAFVLAPAMRLRHRYVADYGGTTATLSSLEDVDEVRRLRDEDGLINAARLVKRHHPAVPLKDLVEWLRAL</sequence>
<name>A0ABY8QTS6_9MICO</name>
<evidence type="ECO:0000313" key="3">
    <source>
        <dbReference type="Proteomes" id="UP001209083"/>
    </source>
</evidence>
<protein>
    <submittedName>
        <fullName evidence="2">Uncharacterized protein</fullName>
    </submittedName>
</protein>